<dbReference type="OrthoDB" id="2679564at2"/>
<evidence type="ECO:0000313" key="3">
    <source>
        <dbReference type="Proteomes" id="UP000295658"/>
    </source>
</evidence>
<dbReference type="Gene3D" id="3.10.350.10">
    <property type="entry name" value="LysM domain"/>
    <property type="match status" value="1"/>
</dbReference>
<proteinExistence type="predicted"/>
<feature type="domain" description="LysM" evidence="1">
    <location>
        <begin position="33"/>
        <end position="84"/>
    </location>
</feature>
<dbReference type="EMBL" id="SLUL01000010">
    <property type="protein sequence ID" value="TCL48099.1"/>
    <property type="molecule type" value="Genomic_DNA"/>
</dbReference>
<name>A0A4R1QEP6_9BACL</name>
<reference evidence="2 3" key="1">
    <citation type="submission" date="2019-03" db="EMBL/GenBank/DDBJ databases">
        <title>Genomic Encyclopedia of Type Strains, Phase IV (KMG-IV): sequencing the most valuable type-strain genomes for metagenomic binning, comparative biology and taxonomic classification.</title>
        <authorList>
            <person name="Goeker M."/>
        </authorList>
    </citation>
    <scope>NUCLEOTIDE SEQUENCE [LARGE SCALE GENOMIC DNA]</scope>
    <source>
        <strain evidence="2 3">DSM 24979</strain>
    </source>
</reference>
<dbReference type="NCBIfam" id="NF010723">
    <property type="entry name" value="PRK14125.1"/>
    <property type="match status" value="1"/>
</dbReference>
<dbReference type="Pfam" id="PF01476">
    <property type="entry name" value="LysM"/>
    <property type="match status" value="1"/>
</dbReference>
<dbReference type="AlphaFoldDB" id="A0A4R1QEP6"/>
<evidence type="ECO:0000259" key="1">
    <source>
        <dbReference type="PROSITE" id="PS51782"/>
    </source>
</evidence>
<gene>
    <name evidence="2" type="ORF">EDD69_110105</name>
</gene>
<organism evidence="2 3">
    <name type="scientific">Thermolongibacillus altinsuensis</name>
    <dbReference type="NCBI Taxonomy" id="575256"/>
    <lineage>
        <taxon>Bacteria</taxon>
        <taxon>Bacillati</taxon>
        <taxon>Bacillota</taxon>
        <taxon>Bacilli</taxon>
        <taxon>Bacillales</taxon>
        <taxon>Anoxybacillaceae</taxon>
        <taxon>Thermolongibacillus</taxon>
    </lineage>
</organism>
<accession>A0A4R1QEP6</accession>
<dbReference type="InterPro" id="IPR036779">
    <property type="entry name" value="LysM_dom_sf"/>
</dbReference>
<keyword evidence="3" id="KW-1185">Reference proteome</keyword>
<dbReference type="PROSITE" id="PS51782">
    <property type="entry name" value="LYSM"/>
    <property type="match status" value="1"/>
</dbReference>
<dbReference type="InterPro" id="IPR018392">
    <property type="entry name" value="LysM"/>
</dbReference>
<dbReference type="RefSeq" id="WP_132948886.1">
    <property type="nucleotide sequence ID" value="NZ_BSVG01000009.1"/>
</dbReference>
<dbReference type="Proteomes" id="UP000295658">
    <property type="component" value="Unassembled WGS sequence"/>
</dbReference>
<evidence type="ECO:0000313" key="2">
    <source>
        <dbReference type="EMBL" id="TCL48099.1"/>
    </source>
</evidence>
<sequence>MSKIHYVVFSVLSFSFLVALLYATEPVEKEKYVEITVSVGDTLWNLAEKYKNEHNLSREEFIKWVMDVNQLPNGQLVAGEKIVIPVLKSEYNEPLLAGKEK</sequence>
<protein>
    <submittedName>
        <fullName evidence="2">LysM domain-containing protein</fullName>
    </submittedName>
</protein>
<comment type="caution">
    <text evidence="2">The sequence shown here is derived from an EMBL/GenBank/DDBJ whole genome shotgun (WGS) entry which is preliminary data.</text>
</comment>